<sequence>MFFKRQLFHQGIPPVHRPLSCFNKFHYSQGHKKRTFISPDSHQTCRKDSTRQQLDHLLDGCSLGSSNRWILGSKLHRIFLNGRGYRDATALCMVQILEFPEFKVFSDNSTLIRAIFGNLRYKEIIGIVKDI</sequence>
<reference evidence="1 2" key="1">
    <citation type="journal article" date="2020" name="BMC Genomics">
        <title>Intraspecific diversification of the crop wild relative Brassica cretica Lam. using demographic model selection.</title>
        <authorList>
            <person name="Kioukis A."/>
            <person name="Michalopoulou V.A."/>
            <person name="Briers L."/>
            <person name="Pirintsos S."/>
            <person name="Studholme D.J."/>
            <person name="Pavlidis P."/>
            <person name="Sarris P.F."/>
        </authorList>
    </citation>
    <scope>NUCLEOTIDE SEQUENCE [LARGE SCALE GENOMIC DNA]</scope>
    <source>
        <strain evidence="2">cv. PFS-1207/04</strain>
    </source>
</reference>
<protein>
    <recommendedName>
        <fullName evidence="3">RNase III domain-containing protein</fullName>
    </recommendedName>
</protein>
<evidence type="ECO:0008006" key="3">
    <source>
        <dbReference type="Google" id="ProtNLM"/>
    </source>
</evidence>
<comment type="caution">
    <text evidence="1">The sequence shown here is derived from an EMBL/GenBank/DDBJ whole genome shotgun (WGS) entry which is preliminary data.</text>
</comment>
<dbReference type="Proteomes" id="UP000266723">
    <property type="component" value="Unassembled WGS sequence"/>
</dbReference>
<evidence type="ECO:0000313" key="2">
    <source>
        <dbReference type="Proteomes" id="UP000266723"/>
    </source>
</evidence>
<organism evidence="1 2">
    <name type="scientific">Brassica cretica</name>
    <name type="common">Mustard</name>
    <dbReference type="NCBI Taxonomy" id="69181"/>
    <lineage>
        <taxon>Eukaryota</taxon>
        <taxon>Viridiplantae</taxon>
        <taxon>Streptophyta</taxon>
        <taxon>Embryophyta</taxon>
        <taxon>Tracheophyta</taxon>
        <taxon>Spermatophyta</taxon>
        <taxon>Magnoliopsida</taxon>
        <taxon>eudicotyledons</taxon>
        <taxon>Gunneridae</taxon>
        <taxon>Pentapetalae</taxon>
        <taxon>rosids</taxon>
        <taxon>malvids</taxon>
        <taxon>Brassicales</taxon>
        <taxon>Brassicaceae</taxon>
        <taxon>Brassiceae</taxon>
        <taxon>Brassica</taxon>
    </lineage>
</organism>
<evidence type="ECO:0000313" key="1">
    <source>
        <dbReference type="EMBL" id="KAF3581607.1"/>
    </source>
</evidence>
<dbReference type="EMBL" id="QGKV02000649">
    <property type="protein sequence ID" value="KAF3581607.1"/>
    <property type="molecule type" value="Genomic_DNA"/>
</dbReference>
<name>A0ABQ7DVN8_BRACR</name>
<gene>
    <name evidence="1" type="ORF">DY000_02035262</name>
</gene>
<proteinExistence type="predicted"/>
<accession>A0ABQ7DVN8</accession>
<keyword evidence="2" id="KW-1185">Reference proteome</keyword>